<dbReference type="AlphaFoldDB" id="A0A8B6X8Y8"/>
<dbReference type="InterPro" id="IPR029058">
    <property type="entry name" value="AB_hydrolase_fold"/>
</dbReference>
<dbReference type="EC" id="3.-.-.-" evidence="3"/>
<keyword evidence="2" id="KW-1185">Reference proteome</keyword>
<dbReference type="SUPFAM" id="SSF53474">
    <property type="entry name" value="alpha/beta-Hydrolases"/>
    <property type="match status" value="1"/>
</dbReference>
<dbReference type="InterPro" id="IPR022742">
    <property type="entry name" value="Hydrolase_4"/>
</dbReference>
<feature type="domain" description="Serine aminopeptidase S33" evidence="1">
    <location>
        <begin position="123"/>
        <end position="210"/>
    </location>
</feature>
<dbReference type="Proteomes" id="UP000675920">
    <property type="component" value="Unplaced"/>
</dbReference>
<dbReference type="InterPro" id="IPR053145">
    <property type="entry name" value="AB_hydrolase_Est10"/>
</dbReference>
<dbReference type="Gene3D" id="3.40.50.1820">
    <property type="entry name" value="alpha/beta hydrolase"/>
    <property type="match status" value="1"/>
</dbReference>
<evidence type="ECO:0000313" key="2">
    <source>
        <dbReference type="Proteomes" id="UP000675920"/>
    </source>
</evidence>
<proteinExistence type="predicted"/>
<organism evidence="2 3">
    <name type="scientific">Derxia gummosa DSM 723</name>
    <dbReference type="NCBI Taxonomy" id="1121388"/>
    <lineage>
        <taxon>Bacteria</taxon>
        <taxon>Pseudomonadati</taxon>
        <taxon>Pseudomonadota</taxon>
        <taxon>Betaproteobacteria</taxon>
        <taxon>Burkholderiales</taxon>
        <taxon>Alcaligenaceae</taxon>
        <taxon>Derxia</taxon>
    </lineage>
</organism>
<evidence type="ECO:0000259" key="1">
    <source>
        <dbReference type="Pfam" id="PF12146"/>
    </source>
</evidence>
<reference evidence="3" key="3">
    <citation type="journal article" date="2023" name="Chem. Biol. Interact.">
        <title>The ESTHER database on alpha/beta hydrolase fold proteins - An overview of recent developments.</title>
        <authorList>
            <person name="Chatonnet A."/>
            <person name="Perochon M."/>
            <person name="Velluet E."/>
            <person name="Marchot P."/>
        </authorList>
    </citation>
    <scope>NUCLEOTIDE SEQUENCE</scope>
</reference>
<keyword evidence="3" id="KW-0378">Hydrolase</keyword>
<dbReference type="OrthoDB" id="9809549at2"/>
<reference evidence="3" key="2">
    <citation type="journal article" date="2009" name="Protein Pept. Lett.">
        <title>Alpha/beta hydrolase fold: an update.</title>
        <authorList>
            <person name="Carr P.D."/>
            <person name="Ollis D.L."/>
        </authorList>
    </citation>
    <scope>NUCLEOTIDE SEQUENCE</scope>
</reference>
<name>A0A8B6X8Y8_9BURK</name>
<dbReference type="RefSeq" id="WP_051378142.1">
    <property type="nucleotide sequence ID" value="NZ_AXWS01000007.1"/>
</dbReference>
<sequence length="367" mass="37929">MCANSPASLDRSPAPTRRRLLGALAAVLALDARPARASGVTTTYPARLRPPAATDRGEPVELDLPDGRLAGSLLLPAHLGLGASPDATAVDADAAARPPLVILAAGSGPVDRDGNSRAGLRTDAYLLLARALARAGIATLRHDKRGVGESLNAVRDPDALGIDDYARDLARWSALMHSEYGFGRIVLAGHSEGALVATLAAREAPIGGVALVCGTGRRIGALLRDQLAPRLDAGARADLDAVLADLEAGHAPARLPASLDPWGEALFGGASGSYLMRWMRHDPAADLAALDLPALIVHGSTDRQLWPDDRATLLAARPDASARLIDGMCHVLKPAGADSASQARAYHDASLPVMPDLVASLARFAAG</sequence>
<protein>
    <submittedName>
        <fullName evidence="3">Alpha/beta hydrolase</fullName>
        <ecNumber evidence="3">3.-.-.-</ecNumber>
    </submittedName>
</protein>
<evidence type="ECO:0000313" key="3">
    <source>
        <dbReference type="RefSeq" id="WP_051378142.1"/>
    </source>
</evidence>
<dbReference type="Pfam" id="PF12146">
    <property type="entry name" value="Hydrolase_4"/>
    <property type="match status" value="1"/>
</dbReference>
<dbReference type="PANTHER" id="PTHR43265:SF1">
    <property type="entry name" value="ESTERASE ESTD"/>
    <property type="match status" value="1"/>
</dbReference>
<dbReference type="GO" id="GO:0052689">
    <property type="term" value="F:carboxylic ester hydrolase activity"/>
    <property type="evidence" value="ECO:0007669"/>
    <property type="project" value="TreeGrafter"/>
</dbReference>
<dbReference type="PANTHER" id="PTHR43265">
    <property type="entry name" value="ESTERASE ESTD"/>
    <property type="match status" value="1"/>
</dbReference>
<reference evidence="3" key="1">
    <citation type="journal article" date="2000" name="Curr. Protein Pept. Sci.">
        <title>Alpha/Beta-hydrolase fold enzymes: structures, functions and mechanisms.</title>
        <authorList>
            <person name="Holmquist M."/>
        </authorList>
    </citation>
    <scope>NUCLEOTIDE SEQUENCE</scope>
</reference>
<accession>A0A8B6X8Y8</accession>
<reference evidence="3" key="4">
    <citation type="submission" date="2025-08" db="UniProtKB">
        <authorList>
            <consortium name="RefSeq"/>
        </authorList>
    </citation>
    <scope>IDENTIFICATION</scope>
</reference>